<dbReference type="Proteomes" id="UP000054560">
    <property type="component" value="Unassembled WGS sequence"/>
</dbReference>
<accession>A0A0L0FA12</accession>
<dbReference type="EMBL" id="KQ245691">
    <property type="protein sequence ID" value="KNC73376.1"/>
    <property type="molecule type" value="Genomic_DNA"/>
</dbReference>
<dbReference type="RefSeq" id="XP_014147278.1">
    <property type="nucleotide sequence ID" value="XM_014291803.1"/>
</dbReference>
<name>A0A0L0FA12_9EUKA</name>
<proteinExistence type="predicted"/>
<organism evidence="1 2">
    <name type="scientific">Sphaeroforma arctica JP610</name>
    <dbReference type="NCBI Taxonomy" id="667725"/>
    <lineage>
        <taxon>Eukaryota</taxon>
        <taxon>Ichthyosporea</taxon>
        <taxon>Ichthyophonida</taxon>
        <taxon>Sphaeroforma</taxon>
    </lineage>
</organism>
<evidence type="ECO:0000313" key="1">
    <source>
        <dbReference type="EMBL" id="KNC73376.1"/>
    </source>
</evidence>
<evidence type="ECO:0000313" key="2">
    <source>
        <dbReference type="Proteomes" id="UP000054560"/>
    </source>
</evidence>
<keyword evidence="2" id="KW-1185">Reference proteome</keyword>
<feature type="non-terminal residue" evidence="1">
    <location>
        <position position="82"/>
    </location>
</feature>
<dbReference type="GeneID" id="25914568"/>
<dbReference type="AlphaFoldDB" id="A0A0L0FA12"/>
<sequence>MYEGTAVSLLRDLTVDSHLPREVLYFGGGRLHSMAEATGIGHVVRFVPLATKTFARYMFDLSVGLSLLNAVPVPRLDGEHIL</sequence>
<gene>
    <name evidence="1" type="ORF">SARC_14064</name>
</gene>
<protein>
    <submittedName>
        <fullName evidence="1">Uncharacterized protein</fullName>
    </submittedName>
</protein>
<reference evidence="1 2" key="1">
    <citation type="submission" date="2011-02" db="EMBL/GenBank/DDBJ databases">
        <title>The Genome Sequence of Sphaeroforma arctica JP610.</title>
        <authorList>
            <consortium name="The Broad Institute Genome Sequencing Platform"/>
            <person name="Russ C."/>
            <person name="Cuomo C."/>
            <person name="Young S.K."/>
            <person name="Zeng Q."/>
            <person name="Gargeya S."/>
            <person name="Alvarado L."/>
            <person name="Berlin A."/>
            <person name="Chapman S.B."/>
            <person name="Chen Z."/>
            <person name="Freedman E."/>
            <person name="Gellesch M."/>
            <person name="Goldberg J."/>
            <person name="Griggs A."/>
            <person name="Gujja S."/>
            <person name="Heilman E."/>
            <person name="Heiman D."/>
            <person name="Howarth C."/>
            <person name="Mehta T."/>
            <person name="Neiman D."/>
            <person name="Pearson M."/>
            <person name="Roberts A."/>
            <person name="Saif S."/>
            <person name="Shea T."/>
            <person name="Shenoy N."/>
            <person name="Sisk P."/>
            <person name="Stolte C."/>
            <person name="Sykes S."/>
            <person name="White J."/>
            <person name="Yandava C."/>
            <person name="Burger G."/>
            <person name="Gray M.W."/>
            <person name="Holland P.W.H."/>
            <person name="King N."/>
            <person name="Lang F.B.F."/>
            <person name="Roger A.J."/>
            <person name="Ruiz-Trillo I."/>
            <person name="Haas B."/>
            <person name="Nusbaum C."/>
            <person name="Birren B."/>
        </authorList>
    </citation>
    <scope>NUCLEOTIDE SEQUENCE [LARGE SCALE GENOMIC DNA]</scope>
    <source>
        <strain evidence="1 2">JP610</strain>
    </source>
</reference>
<dbReference type="OrthoDB" id="69989at2759"/>